<sequence length="299" mass="33810">MSPQLGLDDRDLAPAIEEIRRILASEEYPEARHRKAAIRRILHASAAGLDQGDLKKFMERIRARFPDRTYESLALARELEARNRELEEENRALREERDALSERMRGTDAALDRLWGRMVSGDTAGGRAIIGGSGAAAPRRPDLLEPAFEGLGSLIEFAQKLETIAVEVEKSLGPRGARPIDPPAMAELWRSVGRNEGDVKQHLALIQEKLRYLGLLPAATVAGANQSWKGGTRLILEHLDPEKVEDAVSKKLPVLRDKAVLDEVRNRFQEFWSQLDKNITHYYRGTFEKVYAEKMEERR</sequence>
<comment type="caution">
    <text evidence="2">The sequence shown here is derived from an EMBL/GenBank/DDBJ whole genome shotgun (WGS) entry which is preliminary data.</text>
</comment>
<gene>
    <name evidence="2" type="ORF">KDA27_22520</name>
</gene>
<evidence type="ECO:0000313" key="3">
    <source>
        <dbReference type="Proteomes" id="UP000739538"/>
    </source>
</evidence>
<dbReference type="AlphaFoldDB" id="A0A956SHL7"/>
<organism evidence="2 3">
    <name type="scientific">Eiseniibacteriota bacterium</name>
    <dbReference type="NCBI Taxonomy" id="2212470"/>
    <lineage>
        <taxon>Bacteria</taxon>
        <taxon>Candidatus Eiseniibacteriota</taxon>
    </lineage>
</organism>
<dbReference type="Proteomes" id="UP000739538">
    <property type="component" value="Unassembled WGS sequence"/>
</dbReference>
<evidence type="ECO:0000313" key="2">
    <source>
        <dbReference type="EMBL" id="MCA9758588.1"/>
    </source>
</evidence>
<keyword evidence="1" id="KW-0175">Coiled coil</keyword>
<reference evidence="2" key="1">
    <citation type="submission" date="2020-04" db="EMBL/GenBank/DDBJ databases">
        <authorList>
            <person name="Zhang T."/>
        </authorList>
    </citation>
    <scope>NUCLEOTIDE SEQUENCE</scope>
    <source>
        <strain evidence="2">HKST-UBA02</strain>
    </source>
</reference>
<feature type="coiled-coil region" evidence="1">
    <location>
        <begin position="76"/>
        <end position="110"/>
    </location>
</feature>
<evidence type="ECO:0000256" key="1">
    <source>
        <dbReference type="SAM" id="Coils"/>
    </source>
</evidence>
<name>A0A956SHL7_UNCEI</name>
<accession>A0A956SHL7</accession>
<protein>
    <submittedName>
        <fullName evidence="2">Uncharacterized protein</fullName>
    </submittedName>
</protein>
<dbReference type="EMBL" id="JAGQHS010000189">
    <property type="protein sequence ID" value="MCA9758588.1"/>
    <property type="molecule type" value="Genomic_DNA"/>
</dbReference>
<reference evidence="2" key="2">
    <citation type="journal article" date="2021" name="Microbiome">
        <title>Successional dynamics and alternative stable states in a saline activated sludge microbial community over 9 years.</title>
        <authorList>
            <person name="Wang Y."/>
            <person name="Ye J."/>
            <person name="Ju F."/>
            <person name="Liu L."/>
            <person name="Boyd J.A."/>
            <person name="Deng Y."/>
            <person name="Parks D.H."/>
            <person name="Jiang X."/>
            <person name="Yin X."/>
            <person name="Woodcroft B.J."/>
            <person name="Tyson G.W."/>
            <person name="Hugenholtz P."/>
            <person name="Polz M.F."/>
            <person name="Zhang T."/>
        </authorList>
    </citation>
    <scope>NUCLEOTIDE SEQUENCE</scope>
    <source>
        <strain evidence="2">HKST-UBA02</strain>
    </source>
</reference>
<proteinExistence type="predicted"/>